<dbReference type="EMBL" id="JAVBVO010000003">
    <property type="protein sequence ID" value="MDZ5758001.1"/>
    <property type="molecule type" value="Genomic_DNA"/>
</dbReference>
<dbReference type="GO" id="GO:0016887">
    <property type="term" value="F:ATP hydrolysis activity"/>
    <property type="evidence" value="ECO:0007669"/>
    <property type="project" value="InterPro"/>
</dbReference>
<evidence type="ECO:0000256" key="1">
    <source>
        <dbReference type="ARBA" id="ARBA00005417"/>
    </source>
</evidence>
<dbReference type="InterPro" id="IPR003593">
    <property type="entry name" value="AAA+_ATPase"/>
</dbReference>
<dbReference type="Proteomes" id="UP001290462">
    <property type="component" value="Unassembled WGS sequence"/>
</dbReference>
<protein>
    <submittedName>
        <fullName evidence="6">ATP-binding cassette domain-containing protein</fullName>
    </submittedName>
</protein>
<reference evidence="6" key="1">
    <citation type="submission" date="2023-08" db="EMBL/GenBank/DDBJ databases">
        <title>Genomic characterization of piscicolin 126 produced by Carnobacterium maltaromaticum CM22 strain isolated from salmon (Salmo salar).</title>
        <authorList>
            <person name="Gonzalez-Gragera E."/>
            <person name="Garcia-Lopez J.D."/>
            <person name="Teso-Perez C."/>
            <person name="Gimenez-Hernandez I."/>
            <person name="Peralta-Sanchez J.M."/>
            <person name="Valdivia E."/>
            <person name="Montalban-Lopez M."/>
            <person name="Martin-Platero A.M."/>
            <person name="Banos A."/>
            <person name="Martinez-Bueno M."/>
        </authorList>
    </citation>
    <scope>NUCLEOTIDE SEQUENCE</scope>
    <source>
        <strain evidence="6">CM22</strain>
    </source>
</reference>
<evidence type="ECO:0000313" key="6">
    <source>
        <dbReference type="EMBL" id="MDZ5758001.1"/>
    </source>
</evidence>
<dbReference type="GO" id="GO:0005524">
    <property type="term" value="F:ATP binding"/>
    <property type="evidence" value="ECO:0007669"/>
    <property type="project" value="UniProtKB-KW"/>
</dbReference>
<keyword evidence="2" id="KW-0813">Transport</keyword>
<name>A0AAW9K423_CARML</name>
<organism evidence="6 7">
    <name type="scientific">Carnobacterium maltaromaticum</name>
    <name type="common">Carnobacterium piscicola</name>
    <dbReference type="NCBI Taxonomy" id="2751"/>
    <lineage>
        <taxon>Bacteria</taxon>
        <taxon>Bacillati</taxon>
        <taxon>Bacillota</taxon>
        <taxon>Bacilli</taxon>
        <taxon>Lactobacillales</taxon>
        <taxon>Carnobacteriaceae</taxon>
        <taxon>Carnobacterium</taxon>
    </lineage>
</organism>
<evidence type="ECO:0000256" key="3">
    <source>
        <dbReference type="ARBA" id="ARBA00022741"/>
    </source>
</evidence>
<dbReference type="RefSeq" id="WP_236659066.1">
    <property type="nucleotide sequence ID" value="NZ_CAJGUR010000011.1"/>
</dbReference>
<sequence length="310" mass="35284">MLEPVLVTYNLSKYFKKEAVVKQVSLRINKGDIYGFVGKNGAGKTTTLEMLSALIEPDSGEIELFGVHEKVKKRREMKRMAVLVGEPAYFPKLTAKENLTYFCSQHGIVETELIDKTLLKMGLDPCDKKKARSFSLGMKQRLGLAYVFIHPADLIILDEPTNGLDASSITTLRNLILELNQKYQVTFLIASHLLSELETIATKYGFIHNGALIEELNQQTLAEKLSPKIKIIPSDIEKTIVLLETMVDSDDFEVLPHNVIVVRSDKISVEELSLFFFNEQLYIKEIYEIKPTLEQYFTHLLKEQQRKDGL</sequence>
<comment type="similarity">
    <text evidence="1">Belongs to the ABC transporter superfamily.</text>
</comment>
<proteinExistence type="inferred from homology"/>
<keyword evidence="3" id="KW-0547">Nucleotide-binding</keyword>
<dbReference type="InterPro" id="IPR003439">
    <property type="entry name" value="ABC_transporter-like_ATP-bd"/>
</dbReference>
<comment type="caution">
    <text evidence="6">The sequence shown here is derived from an EMBL/GenBank/DDBJ whole genome shotgun (WGS) entry which is preliminary data.</text>
</comment>
<dbReference type="PANTHER" id="PTHR43335:SF8">
    <property type="entry name" value="ABC TRANSPORTER, ATP-BINDING PROTEIN"/>
    <property type="match status" value="1"/>
</dbReference>
<dbReference type="Pfam" id="PF00005">
    <property type="entry name" value="ABC_tran"/>
    <property type="match status" value="1"/>
</dbReference>
<keyword evidence="4 6" id="KW-0067">ATP-binding</keyword>
<dbReference type="AlphaFoldDB" id="A0AAW9K423"/>
<evidence type="ECO:0000256" key="2">
    <source>
        <dbReference type="ARBA" id="ARBA00022448"/>
    </source>
</evidence>
<dbReference type="InterPro" id="IPR027417">
    <property type="entry name" value="P-loop_NTPase"/>
</dbReference>
<dbReference type="SMART" id="SM00382">
    <property type="entry name" value="AAA"/>
    <property type="match status" value="1"/>
</dbReference>
<dbReference type="Gene3D" id="3.40.50.300">
    <property type="entry name" value="P-loop containing nucleotide triphosphate hydrolases"/>
    <property type="match status" value="1"/>
</dbReference>
<dbReference type="PROSITE" id="PS50893">
    <property type="entry name" value="ABC_TRANSPORTER_2"/>
    <property type="match status" value="1"/>
</dbReference>
<evidence type="ECO:0000256" key="4">
    <source>
        <dbReference type="ARBA" id="ARBA00022840"/>
    </source>
</evidence>
<accession>A0AAW9K423</accession>
<evidence type="ECO:0000313" key="7">
    <source>
        <dbReference type="Proteomes" id="UP001290462"/>
    </source>
</evidence>
<dbReference type="PANTHER" id="PTHR43335">
    <property type="entry name" value="ABC TRANSPORTER, ATP-BINDING PROTEIN"/>
    <property type="match status" value="1"/>
</dbReference>
<gene>
    <name evidence="6" type="ORF">RAK27_04960</name>
</gene>
<evidence type="ECO:0000259" key="5">
    <source>
        <dbReference type="PROSITE" id="PS50893"/>
    </source>
</evidence>
<feature type="domain" description="ABC transporter" evidence="5">
    <location>
        <begin position="6"/>
        <end position="234"/>
    </location>
</feature>
<dbReference type="SUPFAM" id="SSF52540">
    <property type="entry name" value="P-loop containing nucleoside triphosphate hydrolases"/>
    <property type="match status" value="1"/>
</dbReference>